<organism evidence="2 3">
    <name type="scientific">Eumeta variegata</name>
    <name type="common">Bagworm moth</name>
    <name type="synonym">Eumeta japonica</name>
    <dbReference type="NCBI Taxonomy" id="151549"/>
    <lineage>
        <taxon>Eukaryota</taxon>
        <taxon>Metazoa</taxon>
        <taxon>Ecdysozoa</taxon>
        <taxon>Arthropoda</taxon>
        <taxon>Hexapoda</taxon>
        <taxon>Insecta</taxon>
        <taxon>Pterygota</taxon>
        <taxon>Neoptera</taxon>
        <taxon>Endopterygota</taxon>
        <taxon>Lepidoptera</taxon>
        <taxon>Glossata</taxon>
        <taxon>Ditrysia</taxon>
        <taxon>Tineoidea</taxon>
        <taxon>Psychidae</taxon>
        <taxon>Oiketicinae</taxon>
        <taxon>Eumeta</taxon>
    </lineage>
</organism>
<comment type="caution">
    <text evidence="2">The sequence shown here is derived from an EMBL/GenBank/DDBJ whole genome shotgun (WGS) entry which is preliminary data.</text>
</comment>
<feature type="region of interest" description="Disordered" evidence="1">
    <location>
        <begin position="38"/>
        <end position="62"/>
    </location>
</feature>
<dbReference type="Proteomes" id="UP000299102">
    <property type="component" value="Unassembled WGS sequence"/>
</dbReference>
<protein>
    <submittedName>
        <fullName evidence="2">Uncharacterized protein</fullName>
    </submittedName>
</protein>
<proteinExistence type="predicted"/>
<name>A0A4C1XU67_EUMVA</name>
<evidence type="ECO:0000313" key="2">
    <source>
        <dbReference type="EMBL" id="GBP67526.1"/>
    </source>
</evidence>
<reference evidence="2 3" key="1">
    <citation type="journal article" date="2019" name="Commun. Biol.">
        <title>The bagworm genome reveals a unique fibroin gene that provides high tensile strength.</title>
        <authorList>
            <person name="Kono N."/>
            <person name="Nakamura H."/>
            <person name="Ohtoshi R."/>
            <person name="Tomita M."/>
            <person name="Numata K."/>
            <person name="Arakawa K."/>
        </authorList>
    </citation>
    <scope>NUCLEOTIDE SEQUENCE [LARGE SCALE GENOMIC DNA]</scope>
</reference>
<dbReference type="AlphaFoldDB" id="A0A4C1XU67"/>
<gene>
    <name evidence="2" type="ORF">EVAR_36652_1</name>
</gene>
<accession>A0A4C1XU67</accession>
<keyword evidence="3" id="KW-1185">Reference proteome</keyword>
<dbReference type="EMBL" id="BGZK01000986">
    <property type="protein sequence ID" value="GBP67526.1"/>
    <property type="molecule type" value="Genomic_DNA"/>
</dbReference>
<sequence>MANRPTKCAAHKSHPYCKPLRSSIDHNFRLQLLDHNNVMNPDRYSNRNQNQDREQNRESRSRGIEIENETNLEIRRGTTISSKGVTKTEKRIGIEIRTKIKNRVSNGGEVRMMERERVEREFRGPPGTLALKMKCPYSNFVTTRRTITKGESIAPWVRFAS</sequence>
<feature type="compositionally biased region" description="Basic and acidic residues" evidence="1">
    <location>
        <begin position="50"/>
        <end position="62"/>
    </location>
</feature>
<evidence type="ECO:0000256" key="1">
    <source>
        <dbReference type="SAM" id="MobiDB-lite"/>
    </source>
</evidence>
<evidence type="ECO:0000313" key="3">
    <source>
        <dbReference type="Proteomes" id="UP000299102"/>
    </source>
</evidence>